<feature type="compositionally biased region" description="Pro residues" evidence="1">
    <location>
        <begin position="132"/>
        <end position="141"/>
    </location>
</feature>
<feature type="compositionally biased region" description="Low complexity" evidence="1">
    <location>
        <begin position="107"/>
        <end position="116"/>
    </location>
</feature>
<feature type="region of interest" description="Disordered" evidence="1">
    <location>
        <begin position="800"/>
        <end position="822"/>
    </location>
</feature>
<feature type="region of interest" description="Disordered" evidence="1">
    <location>
        <begin position="420"/>
        <end position="561"/>
    </location>
</feature>
<sequence length="874" mass="92502">MSFNSRLGSSRVHRGRPSNKFHRDPQGPLRLHEDAQPNELLRKRDVSGPPTVRSSAPQYHRSWRGHHPSRGRGNAPSPRRWSIQGSSAQSRPWGSVHERPSRNTRSPIIAGPPHAAAASQVEVVPLHLPLQDPLPPIPPSDPVQGPVFGTERQGQSAAEGITATVHSSVESLSPSGMPGCSSSDVCWPPRKRRKVAPSDSSSHNHRPRESPPTATPSTNFRSPSNDGTTSSDGQTSAYAVWASVASSSNSLASASDILLTDITLPPDRNSITPLVPIPKRLKTIPPSAAALACPPPSSTSDNAAPPPAVQETYSAPSTASSSTSSPAPPSMQVKLERSPSPSLAPRLVTEGCVRIAPLPPECRNRQPDFQAARQRLAAAEMKKLNALGLQIIRVFTREDGMVIDWKSRVPVLWDTLRPPPPLSSPGSGPKAVGVAPDASLAGGARMMSPPAQKLVQPQTAQTDTPNNKPQKRRKRKASTSGIQGSAVVTKPSAGSSAESTSDPQQIAGPSQSAAAFIVSPPAPALPASNKRRDPTPPRRMPPTAKKSAARPSVPRPSSVDLREGGLFSFAIPAPPEHAAGPIHRIPQPSELNPTGKSKAIHHALLATGPSSCPPSNSICPGSTATSSALPSVHAHIAPPIQSPVPPPIQGPTPPVPRCLPSPGPTLALSPIFAHTPPVHIAQEELSDAALDFLERYLHVFTVARASLSSAYAPTALFSLHIHKLEPEETKQHPLRRGPNAIVAGLIALPPNMTLCEWPTEVAGSAAKAHKIQWDVGCVPGSASGDVLVVCYALQEHVGAGRDKDKGKGKEKQREGPGLPAPRTTRWSIQQRFVLRRRDQDAGGRAGEGNEADRIAAALWPLVAVSHQMRVRELP</sequence>
<feature type="compositionally biased region" description="Basic residues" evidence="1">
    <location>
        <begin position="61"/>
        <end position="70"/>
    </location>
</feature>
<reference evidence="2 3" key="1">
    <citation type="journal article" date="2015" name="Sci. Rep.">
        <title>Chromosome-level genome map provides insights into diverse defense mechanisms in the medicinal fungus Ganoderma sinense.</title>
        <authorList>
            <person name="Zhu Y."/>
            <person name="Xu J."/>
            <person name="Sun C."/>
            <person name="Zhou S."/>
            <person name="Xu H."/>
            <person name="Nelson D.R."/>
            <person name="Qian J."/>
            <person name="Song J."/>
            <person name="Luo H."/>
            <person name="Xiang L."/>
            <person name="Li Y."/>
            <person name="Xu Z."/>
            <person name="Ji A."/>
            <person name="Wang L."/>
            <person name="Lu S."/>
            <person name="Hayward A."/>
            <person name="Sun W."/>
            <person name="Li X."/>
            <person name="Schwartz D.C."/>
            <person name="Wang Y."/>
            <person name="Chen S."/>
        </authorList>
    </citation>
    <scope>NUCLEOTIDE SEQUENCE [LARGE SCALE GENOMIC DNA]</scope>
    <source>
        <strain evidence="2 3">ZZ0214-1</strain>
    </source>
</reference>
<feature type="compositionally biased region" description="Polar residues" evidence="1">
    <location>
        <begin position="164"/>
        <end position="184"/>
    </location>
</feature>
<organism evidence="2 3">
    <name type="scientific">Ganoderma sinense ZZ0214-1</name>
    <dbReference type="NCBI Taxonomy" id="1077348"/>
    <lineage>
        <taxon>Eukaryota</taxon>
        <taxon>Fungi</taxon>
        <taxon>Dikarya</taxon>
        <taxon>Basidiomycota</taxon>
        <taxon>Agaricomycotina</taxon>
        <taxon>Agaricomycetes</taxon>
        <taxon>Polyporales</taxon>
        <taxon>Polyporaceae</taxon>
        <taxon>Ganoderma</taxon>
    </lineage>
</organism>
<evidence type="ECO:0000313" key="3">
    <source>
        <dbReference type="Proteomes" id="UP000230002"/>
    </source>
</evidence>
<feature type="compositionally biased region" description="Polar residues" evidence="1">
    <location>
        <begin position="455"/>
        <end position="468"/>
    </location>
</feature>
<dbReference type="Gene3D" id="3.10.450.50">
    <property type="match status" value="1"/>
</dbReference>
<dbReference type="AlphaFoldDB" id="A0A2G8RUM4"/>
<protein>
    <recommendedName>
        <fullName evidence="4">NTF2 domain-containing protein</fullName>
    </recommendedName>
</protein>
<gene>
    <name evidence="2" type="ORF">GSI_13104</name>
</gene>
<dbReference type="EMBL" id="AYKW01000056">
    <property type="protein sequence ID" value="PIL25215.1"/>
    <property type="molecule type" value="Genomic_DNA"/>
</dbReference>
<evidence type="ECO:0000256" key="1">
    <source>
        <dbReference type="SAM" id="MobiDB-lite"/>
    </source>
</evidence>
<feature type="compositionally biased region" description="Basic residues" evidence="1">
    <location>
        <begin position="11"/>
        <end position="20"/>
    </location>
</feature>
<feature type="compositionally biased region" description="Low complexity" evidence="1">
    <location>
        <begin position="314"/>
        <end position="325"/>
    </location>
</feature>
<feature type="compositionally biased region" description="Low complexity" evidence="1">
    <location>
        <begin position="549"/>
        <end position="559"/>
    </location>
</feature>
<dbReference type="OrthoDB" id="3265156at2759"/>
<evidence type="ECO:0008006" key="4">
    <source>
        <dbReference type="Google" id="ProtNLM"/>
    </source>
</evidence>
<feature type="compositionally biased region" description="Basic and acidic residues" evidence="1">
    <location>
        <begin position="800"/>
        <end position="814"/>
    </location>
</feature>
<feature type="region of interest" description="Disordered" evidence="1">
    <location>
        <begin position="1"/>
        <end position="116"/>
    </location>
</feature>
<evidence type="ECO:0000313" key="2">
    <source>
        <dbReference type="EMBL" id="PIL25215.1"/>
    </source>
</evidence>
<feature type="region of interest" description="Disordered" evidence="1">
    <location>
        <begin position="129"/>
        <end position="233"/>
    </location>
</feature>
<dbReference type="Proteomes" id="UP000230002">
    <property type="component" value="Unassembled WGS sequence"/>
</dbReference>
<dbReference type="SUPFAM" id="SSF54427">
    <property type="entry name" value="NTF2-like"/>
    <property type="match status" value="1"/>
</dbReference>
<proteinExistence type="predicted"/>
<comment type="caution">
    <text evidence="2">The sequence shown here is derived from an EMBL/GenBank/DDBJ whole genome shotgun (WGS) entry which is preliminary data.</text>
</comment>
<name>A0A2G8RUM4_9APHY</name>
<feature type="compositionally biased region" description="Polar residues" evidence="1">
    <location>
        <begin position="215"/>
        <end position="233"/>
    </location>
</feature>
<feature type="compositionally biased region" description="Basic and acidic residues" evidence="1">
    <location>
        <begin position="21"/>
        <end position="46"/>
    </location>
</feature>
<keyword evidence="3" id="KW-1185">Reference proteome</keyword>
<feature type="compositionally biased region" description="Polar residues" evidence="1">
    <location>
        <begin position="492"/>
        <end position="513"/>
    </location>
</feature>
<feature type="compositionally biased region" description="Polar residues" evidence="1">
    <location>
        <begin position="83"/>
        <end position="92"/>
    </location>
</feature>
<accession>A0A2G8RUM4</accession>
<feature type="region of interest" description="Disordered" evidence="1">
    <location>
        <begin position="288"/>
        <end position="342"/>
    </location>
</feature>
<dbReference type="InterPro" id="IPR032710">
    <property type="entry name" value="NTF2-like_dom_sf"/>
</dbReference>